<dbReference type="AlphaFoldDB" id="A0A1X9LKD0"/>
<name>A0A1X9LKD0_9MICO</name>
<organism evidence="1 2">
    <name type="scientific">Cnuibacter physcomitrellae</name>
    <dbReference type="NCBI Taxonomy" id="1619308"/>
    <lineage>
        <taxon>Bacteria</taxon>
        <taxon>Bacillati</taxon>
        <taxon>Actinomycetota</taxon>
        <taxon>Actinomycetes</taxon>
        <taxon>Micrococcales</taxon>
        <taxon>Microbacteriaceae</taxon>
        <taxon>Cnuibacter</taxon>
    </lineage>
</organism>
<evidence type="ECO:0000313" key="2">
    <source>
        <dbReference type="Proteomes" id="UP000192775"/>
    </source>
</evidence>
<evidence type="ECO:0000313" key="1">
    <source>
        <dbReference type="EMBL" id="ARJ05666.1"/>
    </source>
</evidence>
<gene>
    <name evidence="1" type="ORF">B5808_10860</name>
</gene>
<dbReference type="KEGG" id="cphy:B5808_10860"/>
<sequence length="106" mass="11000">MRDDDDPTRVTNQPSLTTSTGTIWLVVGGIMAAICVALLAAMLGLQPAGVAFWSLIAIVVLYGGMLEVRLLARPGRVRLTLLAVLFGLIAATGLASVLAIGLAQAR</sequence>
<dbReference type="STRING" id="1619308.B5808_10860"/>
<reference evidence="1 2" key="1">
    <citation type="submission" date="2017-04" db="EMBL/GenBank/DDBJ databases">
        <authorList>
            <person name="Afonso C.L."/>
            <person name="Miller P.J."/>
            <person name="Scott M.A."/>
            <person name="Spackman E."/>
            <person name="Goraichik I."/>
            <person name="Dimitrov K.M."/>
            <person name="Suarez D.L."/>
            <person name="Swayne D.E."/>
        </authorList>
    </citation>
    <scope>NUCLEOTIDE SEQUENCE [LARGE SCALE GENOMIC DNA]</scope>
    <source>
        <strain evidence="2">XA(T)</strain>
    </source>
</reference>
<dbReference type="RefSeq" id="WP_085019804.1">
    <property type="nucleotide sequence ID" value="NZ_BMHD01000001.1"/>
</dbReference>
<proteinExistence type="predicted"/>
<protein>
    <submittedName>
        <fullName evidence="1">Uncharacterized protein</fullName>
    </submittedName>
</protein>
<accession>A0A1X9LKD0</accession>
<dbReference type="EMBL" id="CP020715">
    <property type="protein sequence ID" value="ARJ05666.1"/>
    <property type="molecule type" value="Genomic_DNA"/>
</dbReference>
<dbReference type="Proteomes" id="UP000192775">
    <property type="component" value="Chromosome"/>
</dbReference>
<keyword evidence="2" id="KW-1185">Reference proteome</keyword>